<accession>A0A0E9TA21</accession>
<name>A0A0E9TA21_ANGAN</name>
<dbReference type="AlphaFoldDB" id="A0A0E9TA21"/>
<reference evidence="1" key="1">
    <citation type="submission" date="2014-11" db="EMBL/GenBank/DDBJ databases">
        <authorList>
            <person name="Amaro Gonzalez C."/>
        </authorList>
    </citation>
    <scope>NUCLEOTIDE SEQUENCE</scope>
</reference>
<dbReference type="EMBL" id="GBXM01058994">
    <property type="protein sequence ID" value="JAH49583.1"/>
    <property type="molecule type" value="Transcribed_RNA"/>
</dbReference>
<reference evidence="1" key="2">
    <citation type="journal article" date="2015" name="Fish Shellfish Immunol.">
        <title>Early steps in the European eel (Anguilla anguilla)-Vibrio vulnificus interaction in the gills: Role of the RtxA13 toxin.</title>
        <authorList>
            <person name="Callol A."/>
            <person name="Pajuelo D."/>
            <person name="Ebbesson L."/>
            <person name="Teles M."/>
            <person name="MacKenzie S."/>
            <person name="Amaro C."/>
        </authorList>
    </citation>
    <scope>NUCLEOTIDE SEQUENCE</scope>
</reference>
<protein>
    <submittedName>
        <fullName evidence="1">Uncharacterized protein</fullName>
    </submittedName>
</protein>
<sequence>MTNLLYKRAFVDFFPKWV</sequence>
<organism evidence="1">
    <name type="scientific">Anguilla anguilla</name>
    <name type="common">European freshwater eel</name>
    <name type="synonym">Muraena anguilla</name>
    <dbReference type="NCBI Taxonomy" id="7936"/>
    <lineage>
        <taxon>Eukaryota</taxon>
        <taxon>Metazoa</taxon>
        <taxon>Chordata</taxon>
        <taxon>Craniata</taxon>
        <taxon>Vertebrata</taxon>
        <taxon>Euteleostomi</taxon>
        <taxon>Actinopterygii</taxon>
        <taxon>Neopterygii</taxon>
        <taxon>Teleostei</taxon>
        <taxon>Anguilliformes</taxon>
        <taxon>Anguillidae</taxon>
        <taxon>Anguilla</taxon>
    </lineage>
</organism>
<evidence type="ECO:0000313" key="1">
    <source>
        <dbReference type="EMBL" id="JAH49583.1"/>
    </source>
</evidence>
<proteinExistence type="predicted"/>